<dbReference type="Gene3D" id="3.30.420.40">
    <property type="match status" value="2"/>
</dbReference>
<sequence>MDVTRQEDLRARNSAALLARVAGAVDPPSRAALAVATGLTRTTVSALVDQMVAAGLLEEVSPPGPTRGRPAQRLRLSGRRVAGLGVEVGVRHLAAGVADLTGATRALRVVPGDQRGLPPDVVLGRAADLADAVARDAAGQGLEVVGAAWGLPGLVDAGAGVVRLAPNLGWRDVHVAADLDRRGGPASAAGRPVLENEAALAAVAEAWRPGPAGADGAAPQSFLLVSGEVGIGAGVVVGGRLLRGAHGWGGELGHVGVDPSGPVCGCGATGCLEVYAGQDAVLAAAGLDPDVSSAAEGGGAGAALAAAARSGDARALEALAGAGRALGVAASSAVNVLDVDAVVLGGVYAPLVPWLGPPLAAGLVRRVLRARVHPVEVRAARRGTDAVVLGGAARVLQGALERPGHLLAGP</sequence>
<evidence type="ECO:0000313" key="3">
    <source>
        <dbReference type="EMBL" id="MEJ5946071.1"/>
    </source>
</evidence>
<dbReference type="PANTHER" id="PTHR18964">
    <property type="entry name" value="ROK (REPRESSOR, ORF, KINASE) FAMILY"/>
    <property type="match status" value="1"/>
</dbReference>
<dbReference type="SUPFAM" id="SSF46785">
    <property type="entry name" value="Winged helix' DNA-binding domain"/>
    <property type="match status" value="1"/>
</dbReference>
<name>A0ABU8RM03_9ACTN</name>
<organism evidence="3 4">
    <name type="scientific">Pseudokineococcus basanitobsidens</name>
    <dbReference type="NCBI Taxonomy" id="1926649"/>
    <lineage>
        <taxon>Bacteria</taxon>
        <taxon>Bacillati</taxon>
        <taxon>Actinomycetota</taxon>
        <taxon>Actinomycetes</taxon>
        <taxon>Kineosporiales</taxon>
        <taxon>Kineosporiaceae</taxon>
        <taxon>Pseudokineococcus</taxon>
    </lineage>
</organism>
<evidence type="ECO:0000256" key="1">
    <source>
        <dbReference type="ARBA" id="ARBA00006479"/>
    </source>
</evidence>
<accession>A0ABU8RM03</accession>
<protein>
    <submittedName>
        <fullName evidence="3">ROK family transcriptional regulator</fullName>
    </submittedName>
</protein>
<evidence type="ECO:0000313" key="4">
    <source>
        <dbReference type="Proteomes" id="UP001387100"/>
    </source>
</evidence>
<dbReference type="SUPFAM" id="SSF53067">
    <property type="entry name" value="Actin-like ATPase domain"/>
    <property type="match status" value="2"/>
</dbReference>
<dbReference type="Pfam" id="PF00480">
    <property type="entry name" value="ROK"/>
    <property type="match status" value="1"/>
</dbReference>
<reference evidence="3 4" key="1">
    <citation type="journal article" date="2017" name="Int. J. Syst. Evol. Microbiol.">
        <title>Pseudokineococcus basanitobsidens sp. nov., isolated from volcanic rock.</title>
        <authorList>
            <person name="Lee D.W."/>
            <person name="Park M.Y."/>
            <person name="Kim J.J."/>
            <person name="Kim B.S."/>
        </authorList>
    </citation>
    <scope>NUCLEOTIDE SEQUENCE [LARGE SCALE GENOMIC DNA]</scope>
    <source>
        <strain evidence="3 4">DSM 103726</strain>
    </source>
</reference>
<dbReference type="PANTHER" id="PTHR18964:SF149">
    <property type="entry name" value="BIFUNCTIONAL UDP-N-ACETYLGLUCOSAMINE 2-EPIMERASE_N-ACETYLMANNOSAMINE KINASE"/>
    <property type="match status" value="1"/>
</dbReference>
<dbReference type="Pfam" id="PF12802">
    <property type="entry name" value="MarR_2"/>
    <property type="match status" value="1"/>
</dbReference>
<comment type="similarity">
    <text evidence="1">Belongs to the ROK (NagC/XylR) family.</text>
</comment>
<dbReference type="Gene3D" id="1.10.10.10">
    <property type="entry name" value="Winged helix-like DNA-binding domain superfamily/Winged helix DNA-binding domain"/>
    <property type="match status" value="1"/>
</dbReference>
<dbReference type="RefSeq" id="WP_339575455.1">
    <property type="nucleotide sequence ID" value="NZ_JBBIAA010000016.1"/>
</dbReference>
<dbReference type="EMBL" id="JBBIAA010000016">
    <property type="protein sequence ID" value="MEJ5946071.1"/>
    <property type="molecule type" value="Genomic_DNA"/>
</dbReference>
<keyword evidence="4" id="KW-1185">Reference proteome</keyword>
<dbReference type="InterPro" id="IPR036388">
    <property type="entry name" value="WH-like_DNA-bd_sf"/>
</dbReference>
<comment type="caution">
    <text evidence="3">The sequence shown here is derived from an EMBL/GenBank/DDBJ whole genome shotgun (WGS) entry which is preliminary data.</text>
</comment>
<dbReference type="InterPro" id="IPR000835">
    <property type="entry name" value="HTH_MarR-typ"/>
</dbReference>
<proteinExistence type="inferred from homology"/>
<dbReference type="InterPro" id="IPR036390">
    <property type="entry name" value="WH_DNA-bd_sf"/>
</dbReference>
<dbReference type="InterPro" id="IPR043129">
    <property type="entry name" value="ATPase_NBD"/>
</dbReference>
<evidence type="ECO:0000259" key="2">
    <source>
        <dbReference type="Pfam" id="PF12802"/>
    </source>
</evidence>
<gene>
    <name evidence="3" type="ORF">WDZ17_12290</name>
</gene>
<feature type="domain" description="HTH marR-type" evidence="2">
    <location>
        <begin position="17"/>
        <end position="67"/>
    </location>
</feature>
<dbReference type="InterPro" id="IPR000600">
    <property type="entry name" value="ROK"/>
</dbReference>
<dbReference type="Proteomes" id="UP001387100">
    <property type="component" value="Unassembled WGS sequence"/>
</dbReference>